<dbReference type="Proteomes" id="UP001150925">
    <property type="component" value="Unassembled WGS sequence"/>
</dbReference>
<feature type="compositionally biased region" description="Basic and acidic residues" evidence="4">
    <location>
        <begin position="141"/>
        <end position="157"/>
    </location>
</feature>
<proteinExistence type="inferred from homology"/>
<dbReference type="GO" id="GO:0045292">
    <property type="term" value="P:mRNA cis splicing, via spliceosome"/>
    <property type="evidence" value="ECO:0007669"/>
    <property type="project" value="TreeGrafter"/>
</dbReference>
<keyword evidence="3" id="KW-0539">Nucleus</keyword>
<dbReference type="Pfam" id="PF03343">
    <property type="entry name" value="SART-1"/>
    <property type="match status" value="1"/>
</dbReference>
<accession>A0A9W8AIA6</accession>
<comment type="similarity">
    <text evidence="2">Belongs to the SNU66/SART1 family.</text>
</comment>
<sequence>MKDENIPSDTDEGGLVISETADFVSQLTPHVASQDDIPPNPPVPITGTTPPSDALPSLSQEPPGSLALPKSPVAQESLDMPTGEKPELLTDATHPLDTEEPLVSDGLAATLALLNQKGLVKQLTEEDKSRERQYQERQRWIAEERRKDQQRLKKEGSGTRSSRHRDLDTVNRDREFAREQQERMRNYRPDVRLEYTDEYGQILSTKEAFKHMSHKFHGNQSGKNKTEKRLRKLEQERKILATGNDDTPLHLSSLLQQQQESTNSAYVVLSTGNKLGVNNINLNPQLKK</sequence>
<feature type="compositionally biased region" description="Polar residues" evidence="4">
    <location>
        <begin position="46"/>
        <end position="62"/>
    </location>
</feature>
<comment type="caution">
    <text evidence="5">The sequence shown here is derived from an EMBL/GenBank/DDBJ whole genome shotgun (WGS) entry which is preliminary data.</text>
</comment>
<evidence type="ECO:0000256" key="1">
    <source>
        <dbReference type="ARBA" id="ARBA00004123"/>
    </source>
</evidence>
<dbReference type="GO" id="GO:0000481">
    <property type="term" value="P:maturation of 5S rRNA"/>
    <property type="evidence" value="ECO:0007669"/>
    <property type="project" value="TreeGrafter"/>
</dbReference>
<gene>
    <name evidence="5" type="ORF">IWQ62_006179</name>
</gene>
<evidence type="ECO:0000256" key="2">
    <source>
        <dbReference type="ARBA" id="ARBA00006076"/>
    </source>
</evidence>
<dbReference type="OrthoDB" id="5583at2759"/>
<keyword evidence="6" id="KW-1185">Reference proteome</keyword>
<comment type="subcellular location">
    <subcellularLocation>
        <location evidence="1">Nucleus</location>
    </subcellularLocation>
</comment>
<evidence type="ECO:0000313" key="6">
    <source>
        <dbReference type="Proteomes" id="UP001150925"/>
    </source>
</evidence>
<name>A0A9W8AIA6_9FUNG</name>
<reference evidence="5" key="1">
    <citation type="submission" date="2022-07" db="EMBL/GenBank/DDBJ databases">
        <title>Phylogenomic reconstructions and comparative analyses of Kickxellomycotina fungi.</title>
        <authorList>
            <person name="Reynolds N.K."/>
            <person name="Stajich J.E."/>
            <person name="Barry K."/>
            <person name="Grigoriev I.V."/>
            <person name="Crous P."/>
            <person name="Smith M.E."/>
        </authorList>
    </citation>
    <scope>NUCLEOTIDE SEQUENCE</scope>
    <source>
        <strain evidence="5">RSA 1196</strain>
    </source>
</reference>
<evidence type="ECO:0000313" key="5">
    <source>
        <dbReference type="EMBL" id="KAJ1952631.1"/>
    </source>
</evidence>
<dbReference type="AlphaFoldDB" id="A0A9W8AIA6"/>
<feature type="region of interest" description="Disordered" evidence="4">
    <location>
        <begin position="141"/>
        <end position="183"/>
    </location>
</feature>
<dbReference type="EMBL" id="JANBPY010003134">
    <property type="protein sequence ID" value="KAJ1952631.1"/>
    <property type="molecule type" value="Genomic_DNA"/>
</dbReference>
<evidence type="ECO:0000256" key="4">
    <source>
        <dbReference type="SAM" id="MobiDB-lite"/>
    </source>
</evidence>
<feature type="region of interest" description="Disordered" evidence="4">
    <location>
        <begin position="28"/>
        <end position="100"/>
    </location>
</feature>
<dbReference type="PANTHER" id="PTHR14152">
    <property type="entry name" value="SQUAMOUS CELL CARCINOMA ANTIGEN RECOGNISED BY CYTOTOXIC T LYMPHOCYTES"/>
    <property type="match status" value="1"/>
</dbReference>
<evidence type="ECO:0000256" key="3">
    <source>
        <dbReference type="ARBA" id="ARBA00023242"/>
    </source>
</evidence>
<organism evidence="5 6">
    <name type="scientific">Dispira parvispora</name>
    <dbReference type="NCBI Taxonomy" id="1520584"/>
    <lineage>
        <taxon>Eukaryota</taxon>
        <taxon>Fungi</taxon>
        <taxon>Fungi incertae sedis</taxon>
        <taxon>Zoopagomycota</taxon>
        <taxon>Kickxellomycotina</taxon>
        <taxon>Dimargaritomycetes</taxon>
        <taxon>Dimargaritales</taxon>
        <taxon>Dimargaritaceae</taxon>
        <taxon>Dispira</taxon>
    </lineage>
</organism>
<protein>
    <submittedName>
        <fullName evidence="5">Uncharacterized protein</fullName>
    </submittedName>
</protein>
<dbReference type="PANTHER" id="PTHR14152:SF5">
    <property type="entry name" value="U4_U6.U5 TRI-SNRNP-ASSOCIATED PROTEIN 1"/>
    <property type="match status" value="1"/>
</dbReference>
<dbReference type="InterPro" id="IPR005011">
    <property type="entry name" value="SNU66/SART1"/>
</dbReference>
<feature type="compositionally biased region" description="Basic and acidic residues" evidence="4">
    <location>
        <begin position="164"/>
        <end position="183"/>
    </location>
</feature>
<dbReference type="GO" id="GO:0046540">
    <property type="term" value="C:U4/U6 x U5 tri-snRNP complex"/>
    <property type="evidence" value="ECO:0007669"/>
    <property type="project" value="TreeGrafter"/>
</dbReference>